<proteinExistence type="predicted"/>
<gene>
    <name evidence="1" type="ORF">A2024_07680</name>
</gene>
<organism evidence="1 2">
    <name type="scientific">Candidatus Edwardsbacteria bacterium GWF2_54_11</name>
    <dbReference type="NCBI Taxonomy" id="1817851"/>
    <lineage>
        <taxon>Bacteria</taxon>
        <taxon>Candidatus Edwardsiibacteriota</taxon>
    </lineage>
</organism>
<dbReference type="AlphaFoldDB" id="A0A1F5R9N1"/>
<sequence length="319" mass="36732">MKCRICGNGQKNASYNVRDMMFGLGDIYDYFQCSVCKCLQISEMTKDLDFKYPPNYYSYNMQSSKAKHGRIGRFIRRKRNQSAVFKKKGIGKVINDIVPNKELAFLSEVAINNDTSILDVGCGDGKLLYELKEIGLDNILGIDPFINRDITYDNGLQIKKVDIGQTKCCWDIIMFNHSLEHILDPLEALLKAKDKLHETGVIIIRTPVADTFAWEKYGTEWVQIDAPRHVHVFSLKSLGILVNNVGMNIYDVIYDSTEFQFWGSEQYMRRVPLYSGDSYLVNPKNSFITRRQMGKFKSLSRLLNKEERGDQVIAYIRKP</sequence>
<dbReference type="Pfam" id="PF13489">
    <property type="entry name" value="Methyltransf_23"/>
    <property type="match status" value="1"/>
</dbReference>
<evidence type="ECO:0008006" key="3">
    <source>
        <dbReference type="Google" id="ProtNLM"/>
    </source>
</evidence>
<protein>
    <recommendedName>
        <fullName evidence="3">Methyltransferase</fullName>
    </recommendedName>
</protein>
<dbReference type="CDD" id="cd02440">
    <property type="entry name" value="AdoMet_MTases"/>
    <property type="match status" value="1"/>
</dbReference>
<evidence type="ECO:0000313" key="1">
    <source>
        <dbReference type="EMBL" id="OGF11137.1"/>
    </source>
</evidence>
<evidence type="ECO:0000313" key="2">
    <source>
        <dbReference type="Proteomes" id="UP000177230"/>
    </source>
</evidence>
<dbReference type="InterPro" id="IPR029063">
    <property type="entry name" value="SAM-dependent_MTases_sf"/>
</dbReference>
<dbReference type="Gene3D" id="3.40.50.150">
    <property type="entry name" value="Vaccinia Virus protein VP39"/>
    <property type="match status" value="1"/>
</dbReference>
<dbReference type="EMBL" id="MFFM01000037">
    <property type="protein sequence ID" value="OGF11137.1"/>
    <property type="molecule type" value="Genomic_DNA"/>
</dbReference>
<dbReference type="PANTHER" id="PTHR43861">
    <property type="entry name" value="TRANS-ACONITATE 2-METHYLTRANSFERASE-RELATED"/>
    <property type="match status" value="1"/>
</dbReference>
<name>A0A1F5R9N1_9BACT</name>
<dbReference type="SUPFAM" id="SSF53335">
    <property type="entry name" value="S-adenosyl-L-methionine-dependent methyltransferases"/>
    <property type="match status" value="1"/>
</dbReference>
<comment type="caution">
    <text evidence="1">The sequence shown here is derived from an EMBL/GenBank/DDBJ whole genome shotgun (WGS) entry which is preliminary data.</text>
</comment>
<reference evidence="1 2" key="1">
    <citation type="journal article" date="2016" name="Nat. Commun.">
        <title>Thousands of microbial genomes shed light on interconnected biogeochemical processes in an aquifer system.</title>
        <authorList>
            <person name="Anantharaman K."/>
            <person name="Brown C.T."/>
            <person name="Hug L.A."/>
            <person name="Sharon I."/>
            <person name="Castelle C.J."/>
            <person name="Probst A.J."/>
            <person name="Thomas B.C."/>
            <person name="Singh A."/>
            <person name="Wilkins M.J."/>
            <person name="Karaoz U."/>
            <person name="Brodie E.L."/>
            <person name="Williams K.H."/>
            <person name="Hubbard S.S."/>
            <person name="Banfield J.F."/>
        </authorList>
    </citation>
    <scope>NUCLEOTIDE SEQUENCE [LARGE SCALE GENOMIC DNA]</scope>
</reference>
<dbReference type="Proteomes" id="UP000177230">
    <property type="component" value="Unassembled WGS sequence"/>
</dbReference>
<accession>A0A1F5R9N1</accession>